<dbReference type="InterPro" id="IPR011008">
    <property type="entry name" value="Dimeric_a/b-barrel"/>
</dbReference>
<dbReference type="Gene3D" id="3.30.70.100">
    <property type="match status" value="1"/>
</dbReference>
<dbReference type="Proteomes" id="UP001597380">
    <property type="component" value="Unassembled WGS sequence"/>
</dbReference>
<name>A0ABW4XJ45_9GAMM</name>
<protein>
    <submittedName>
        <fullName evidence="1">DUF1428 domain-containing protein</fullName>
    </submittedName>
</protein>
<evidence type="ECO:0000313" key="1">
    <source>
        <dbReference type="EMBL" id="MFD2095112.1"/>
    </source>
</evidence>
<dbReference type="Pfam" id="PF07237">
    <property type="entry name" value="DUF1428"/>
    <property type="match status" value="1"/>
</dbReference>
<sequence>MSYVDCFVAAVPNENKEKYIEHARFSAELFKECGALEIVENWGDDVPDGEVTSLPMAVKAEENETVVFSWIVWPSKEVRDAGWGAIMEDPRMSPENNPMPFDGKRLIYGGFNTVLKA</sequence>
<accession>A0ABW4XJ45</accession>
<dbReference type="SUPFAM" id="SSF54909">
    <property type="entry name" value="Dimeric alpha+beta barrel"/>
    <property type="match status" value="1"/>
</dbReference>
<comment type="caution">
    <text evidence="1">The sequence shown here is derived from an EMBL/GenBank/DDBJ whole genome shotgun (WGS) entry which is preliminary data.</text>
</comment>
<evidence type="ECO:0000313" key="2">
    <source>
        <dbReference type="Proteomes" id="UP001597380"/>
    </source>
</evidence>
<reference evidence="2" key="1">
    <citation type="journal article" date="2019" name="Int. J. Syst. Evol. Microbiol.">
        <title>The Global Catalogue of Microorganisms (GCM) 10K type strain sequencing project: providing services to taxonomists for standard genome sequencing and annotation.</title>
        <authorList>
            <consortium name="The Broad Institute Genomics Platform"/>
            <consortium name="The Broad Institute Genome Sequencing Center for Infectious Disease"/>
            <person name="Wu L."/>
            <person name="Ma J."/>
        </authorList>
    </citation>
    <scope>NUCLEOTIDE SEQUENCE [LARGE SCALE GENOMIC DNA]</scope>
    <source>
        <strain evidence="2">CGMCC 1.10992</strain>
    </source>
</reference>
<dbReference type="PIRSF" id="PIRSF007028">
    <property type="entry name" value="UCP007028"/>
    <property type="match status" value="1"/>
</dbReference>
<dbReference type="InterPro" id="IPR009874">
    <property type="entry name" value="DUF1428"/>
</dbReference>
<gene>
    <name evidence="1" type="ORF">ACFSJ3_03885</name>
</gene>
<proteinExistence type="predicted"/>
<dbReference type="EMBL" id="JBHUHT010000007">
    <property type="protein sequence ID" value="MFD2095112.1"/>
    <property type="molecule type" value="Genomic_DNA"/>
</dbReference>
<keyword evidence="2" id="KW-1185">Reference proteome</keyword>
<organism evidence="1 2">
    <name type="scientific">Corallincola platygyrae</name>
    <dbReference type="NCBI Taxonomy" id="1193278"/>
    <lineage>
        <taxon>Bacteria</taxon>
        <taxon>Pseudomonadati</taxon>
        <taxon>Pseudomonadota</taxon>
        <taxon>Gammaproteobacteria</taxon>
        <taxon>Alteromonadales</taxon>
        <taxon>Psychromonadaceae</taxon>
        <taxon>Corallincola</taxon>
    </lineage>
</organism>
<dbReference type="RefSeq" id="WP_345337818.1">
    <property type="nucleotide sequence ID" value="NZ_BAABLI010000004.1"/>
</dbReference>